<reference evidence="1 2" key="1">
    <citation type="submission" date="2023-07" db="EMBL/GenBank/DDBJ databases">
        <authorList>
            <person name="Lian W.-H."/>
        </authorList>
    </citation>
    <scope>NUCLEOTIDE SEQUENCE [LARGE SCALE GENOMIC DNA]</scope>
    <source>
        <strain evidence="1 2">SYSU DXS3180</strain>
    </source>
</reference>
<evidence type="ECO:0008006" key="3">
    <source>
        <dbReference type="Google" id="ProtNLM"/>
    </source>
</evidence>
<accession>A0ABV3Z9C1</accession>
<protein>
    <recommendedName>
        <fullName evidence="3">DUF4595 domain-containing protein</fullName>
    </recommendedName>
</protein>
<dbReference type="RefSeq" id="WP_369327514.1">
    <property type="nucleotide sequence ID" value="NZ_JAULBC010000001.1"/>
</dbReference>
<comment type="caution">
    <text evidence="1">The sequence shown here is derived from an EMBL/GenBank/DDBJ whole genome shotgun (WGS) entry which is preliminary data.</text>
</comment>
<keyword evidence="2" id="KW-1185">Reference proteome</keyword>
<proteinExistence type="predicted"/>
<sequence>MKWLLFVSLLVTGSASFGQYYYYDVIAARQTQIQNELLKENKIKKVSAVSYESDNSVNETFKVEQSITQDGDLIITNSTDGAGVNTYSESSFINGRVVKNIDSSRNIKTTSVYRYDSRGKLLSINSESRDAFMGGQSQEQHIWTYNAEKPQQMLRIKDKKDTTVISFVFDDQGNVAEELWKKKNMQLEHWFYYYDANHRLTDIVRYNTKAKRMLPDYLFEYDEKGKLMKMTQIPAGSSNYLVWSYQFDDKGLKTAEICTNKQNQPVGKIVYRYQ</sequence>
<dbReference type="Proteomes" id="UP001560573">
    <property type="component" value="Unassembled WGS sequence"/>
</dbReference>
<evidence type="ECO:0000313" key="2">
    <source>
        <dbReference type="Proteomes" id="UP001560573"/>
    </source>
</evidence>
<dbReference type="Gene3D" id="2.180.10.10">
    <property type="entry name" value="RHS repeat-associated core"/>
    <property type="match status" value="1"/>
</dbReference>
<evidence type="ECO:0000313" key="1">
    <source>
        <dbReference type="EMBL" id="MEX6686125.1"/>
    </source>
</evidence>
<gene>
    <name evidence="1" type="ORF">QTN47_01390</name>
</gene>
<organism evidence="1 2">
    <name type="scientific">Danxiaibacter flavus</name>
    <dbReference type="NCBI Taxonomy" id="3049108"/>
    <lineage>
        <taxon>Bacteria</taxon>
        <taxon>Pseudomonadati</taxon>
        <taxon>Bacteroidota</taxon>
        <taxon>Chitinophagia</taxon>
        <taxon>Chitinophagales</taxon>
        <taxon>Chitinophagaceae</taxon>
        <taxon>Danxiaibacter</taxon>
    </lineage>
</organism>
<name>A0ABV3Z9C1_9BACT</name>
<dbReference type="EMBL" id="JAULBC010000001">
    <property type="protein sequence ID" value="MEX6686125.1"/>
    <property type="molecule type" value="Genomic_DNA"/>
</dbReference>